<dbReference type="EMBL" id="QGNW01001391">
    <property type="protein sequence ID" value="RVW42857.1"/>
    <property type="molecule type" value="Genomic_DNA"/>
</dbReference>
<accession>A0A438E509</accession>
<gene>
    <name evidence="1" type="ORF">CK203_083023</name>
</gene>
<protein>
    <submittedName>
        <fullName evidence="1">Uncharacterized protein</fullName>
    </submittedName>
</protein>
<dbReference type="Proteomes" id="UP000288805">
    <property type="component" value="Unassembled WGS sequence"/>
</dbReference>
<proteinExistence type="predicted"/>
<reference evidence="1 2" key="1">
    <citation type="journal article" date="2018" name="PLoS Genet.">
        <title>Population sequencing reveals clonal diversity and ancestral inbreeding in the grapevine cultivar Chardonnay.</title>
        <authorList>
            <person name="Roach M.J."/>
            <person name="Johnson D.L."/>
            <person name="Bohlmann J."/>
            <person name="van Vuuren H.J."/>
            <person name="Jones S.J."/>
            <person name="Pretorius I.S."/>
            <person name="Schmidt S.A."/>
            <person name="Borneman A.R."/>
        </authorList>
    </citation>
    <scope>NUCLEOTIDE SEQUENCE [LARGE SCALE GENOMIC DNA]</scope>
    <source>
        <strain evidence="2">cv. Chardonnay</strain>
        <tissue evidence="1">Leaf</tissue>
    </source>
</reference>
<evidence type="ECO:0000313" key="2">
    <source>
        <dbReference type="Proteomes" id="UP000288805"/>
    </source>
</evidence>
<organism evidence="1 2">
    <name type="scientific">Vitis vinifera</name>
    <name type="common">Grape</name>
    <dbReference type="NCBI Taxonomy" id="29760"/>
    <lineage>
        <taxon>Eukaryota</taxon>
        <taxon>Viridiplantae</taxon>
        <taxon>Streptophyta</taxon>
        <taxon>Embryophyta</taxon>
        <taxon>Tracheophyta</taxon>
        <taxon>Spermatophyta</taxon>
        <taxon>Magnoliopsida</taxon>
        <taxon>eudicotyledons</taxon>
        <taxon>Gunneridae</taxon>
        <taxon>Pentapetalae</taxon>
        <taxon>rosids</taxon>
        <taxon>Vitales</taxon>
        <taxon>Vitaceae</taxon>
        <taxon>Viteae</taxon>
        <taxon>Vitis</taxon>
    </lineage>
</organism>
<dbReference type="AlphaFoldDB" id="A0A438E509"/>
<sequence length="189" mass="21757">MQRDFLWSRFGEGKRDHLISWNQVCKPWEEGALGFKRISLRNKALLGKWLWRLPRESMTLWHKVILSFYRSHLNGNKAKIRFWEDWSVCPTFGGTNPGLRAELIHSVNEDLRIFGFLIVSYPTASWVPVGILDAVLHVILLFTCEYLLHGWSKWNGNVGNSGIVARVETPLGNFGRPSFSVQLNSGIEF</sequence>
<dbReference type="PANTHER" id="PTHR34541:SF2">
    <property type="entry name" value="OS01G0729900 PROTEIN"/>
    <property type="match status" value="1"/>
</dbReference>
<comment type="caution">
    <text evidence="1">The sequence shown here is derived from an EMBL/GenBank/DDBJ whole genome shotgun (WGS) entry which is preliminary data.</text>
</comment>
<evidence type="ECO:0000313" key="1">
    <source>
        <dbReference type="EMBL" id="RVW42857.1"/>
    </source>
</evidence>
<name>A0A438E509_VITVI</name>
<dbReference type="PANTHER" id="PTHR34541">
    <property type="entry name" value="OS01G0729900 PROTEIN"/>
    <property type="match status" value="1"/>
</dbReference>